<keyword evidence="2" id="KW-0560">Oxidoreductase</keyword>
<dbReference type="PANTHER" id="PTHR42760">
    <property type="entry name" value="SHORT-CHAIN DEHYDROGENASES/REDUCTASES FAMILY MEMBER"/>
    <property type="match status" value="1"/>
</dbReference>
<evidence type="ECO:0000313" key="4">
    <source>
        <dbReference type="Proteomes" id="UP000628840"/>
    </source>
</evidence>
<protein>
    <submittedName>
        <fullName evidence="3">3-oxoacyl-ACP reductase</fullName>
    </submittedName>
</protein>
<keyword evidence="4" id="KW-1185">Reference proteome</keyword>
<dbReference type="NCBIfam" id="NF005559">
    <property type="entry name" value="PRK07231.1"/>
    <property type="match status" value="1"/>
</dbReference>
<dbReference type="Gene3D" id="3.40.50.720">
    <property type="entry name" value="NAD(P)-binding Rossmann-like Domain"/>
    <property type="match status" value="1"/>
</dbReference>
<dbReference type="Pfam" id="PF13561">
    <property type="entry name" value="adh_short_C2"/>
    <property type="match status" value="1"/>
</dbReference>
<dbReference type="GO" id="GO:0016616">
    <property type="term" value="F:oxidoreductase activity, acting on the CH-OH group of donors, NAD or NADP as acceptor"/>
    <property type="evidence" value="ECO:0007669"/>
    <property type="project" value="UniProtKB-ARBA"/>
</dbReference>
<comment type="similarity">
    <text evidence="1">Belongs to the short-chain dehydrogenases/reductases (SDR) family.</text>
</comment>
<evidence type="ECO:0000256" key="2">
    <source>
        <dbReference type="ARBA" id="ARBA00023002"/>
    </source>
</evidence>
<comment type="caution">
    <text evidence="3">The sequence shown here is derived from an EMBL/GenBank/DDBJ whole genome shotgun (WGS) entry which is preliminary data.</text>
</comment>
<evidence type="ECO:0000256" key="1">
    <source>
        <dbReference type="ARBA" id="ARBA00006484"/>
    </source>
</evidence>
<gene>
    <name evidence="3" type="ORF">GCM10009037_30190</name>
</gene>
<dbReference type="Proteomes" id="UP000628840">
    <property type="component" value="Unassembled WGS sequence"/>
</dbReference>
<reference evidence="3 4" key="1">
    <citation type="journal article" date="2019" name="Int. J. Syst. Evol. Microbiol.">
        <title>The Global Catalogue of Microorganisms (GCM) 10K type strain sequencing project: providing services to taxonomists for standard genome sequencing and annotation.</title>
        <authorList>
            <consortium name="The Broad Institute Genomics Platform"/>
            <consortium name="The Broad Institute Genome Sequencing Center for Infectious Disease"/>
            <person name="Wu L."/>
            <person name="Ma J."/>
        </authorList>
    </citation>
    <scope>NUCLEOTIDE SEQUENCE [LARGE SCALE GENOMIC DNA]</scope>
    <source>
        <strain evidence="3 4">JCM 19585</strain>
    </source>
</reference>
<dbReference type="PANTHER" id="PTHR42760:SF115">
    <property type="entry name" value="3-OXOACYL-[ACYL-CARRIER-PROTEIN] REDUCTASE FABG"/>
    <property type="match status" value="1"/>
</dbReference>
<dbReference type="SUPFAM" id="SSF51735">
    <property type="entry name" value="NAD(P)-binding Rossmann-fold domains"/>
    <property type="match status" value="1"/>
</dbReference>
<dbReference type="InterPro" id="IPR036291">
    <property type="entry name" value="NAD(P)-bd_dom_sf"/>
</dbReference>
<dbReference type="AlphaFoldDB" id="A0A830FGI4"/>
<dbReference type="InterPro" id="IPR020904">
    <property type="entry name" value="Sc_DH/Rdtase_CS"/>
</dbReference>
<accession>A0A830FGI4</accession>
<dbReference type="NCBIfam" id="NF009466">
    <property type="entry name" value="PRK12826.1-2"/>
    <property type="match status" value="1"/>
</dbReference>
<dbReference type="FunFam" id="3.40.50.720:FF:000240">
    <property type="entry name" value="SDR family oxidoreductase"/>
    <property type="match status" value="1"/>
</dbReference>
<dbReference type="OrthoDB" id="7442at2157"/>
<evidence type="ECO:0000313" key="3">
    <source>
        <dbReference type="EMBL" id="GGL44763.1"/>
    </source>
</evidence>
<organism evidence="3 4">
    <name type="scientific">Halarchaeum grantii</name>
    <dbReference type="NCBI Taxonomy" id="1193105"/>
    <lineage>
        <taxon>Archaea</taxon>
        <taxon>Methanobacteriati</taxon>
        <taxon>Methanobacteriota</taxon>
        <taxon>Stenosarchaea group</taxon>
        <taxon>Halobacteria</taxon>
        <taxon>Halobacteriales</taxon>
        <taxon>Halobacteriaceae</taxon>
    </lineage>
</organism>
<dbReference type="GO" id="GO:0005975">
    <property type="term" value="P:carbohydrate metabolic process"/>
    <property type="evidence" value="ECO:0007669"/>
    <property type="project" value="UniProtKB-ARBA"/>
</dbReference>
<dbReference type="PRINTS" id="PR00080">
    <property type="entry name" value="SDRFAMILY"/>
</dbReference>
<dbReference type="PRINTS" id="PR00081">
    <property type="entry name" value="GDHRDH"/>
</dbReference>
<dbReference type="PROSITE" id="PS00061">
    <property type="entry name" value="ADH_SHORT"/>
    <property type="match status" value="1"/>
</dbReference>
<sequence>MAVLDQFSLDGQSAVVTGAGRGLGKQMASAYADAGADVAIVDIDAENAEQTADELSDDGVQTTAIAADVTDEDEVEAVADTVVEEFGRIDVLLNNAGIVSNTPAEEMGLEEFQRTIDVNLTGVFLCSKHVGRHMLEQESGSIVNISSMSGLVANYPQPQVAYNASKAGVIMLTRSLASEWADRGVRVNSIAPGYMKTDLVEDVLESDPEMAETWREYTPMGRLGRPEELGPVAVFLASEAASFMNGEIVSFDGGYTVR</sequence>
<proteinExistence type="inferred from homology"/>
<name>A0A830FGI4_9EURY</name>
<dbReference type="InterPro" id="IPR002347">
    <property type="entry name" value="SDR_fam"/>
</dbReference>
<dbReference type="RefSeq" id="WP_188884500.1">
    <property type="nucleotide sequence ID" value="NZ_BMPF01000008.1"/>
</dbReference>
<dbReference type="EMBL" id="BMPF01000008">
    <property type="protein sequence ID" value="GGL44763.1"/>
    <property type="molecule type" value="Genomic_DNA"/>
</dbReference>